<dbReference type="EMBL" id="NJES01000532">
    <property type="protein sequence ID" value="PHH71265.1"/>
    <property type="molecule type" value="Genomic_DNA"/>
</dbReference>
<evidence type="ECO:0000313" key="3">
    <source>
        <dbReference type="Proteomes" id="UP000226431"/>
    </source>
</evidence>
<protein>
    <submittedName>
        <fullName evidence="2">Uncharacterized protein</fullName>
    </submittedName>
</protein>
<organism evidence="2 3">
    <name type="scientific">Ophiocordyceps camponoti-rufipedis</name>
    <dbReference type="NCBI Taxonomy" id="2004952"/>
    <lineage>
        <taxon>Eukaryota</taxon>
        <taxon>Fungi</taxon>
        <taxon>Dikarya</taxon>
        <taxon>Ascomycota</taxon>
        <taxon>Pezizomycotina</taxon>
        <taxon>Sordariomycetes</taxon>
        <taxon>Hypocreomycetidae</taxon>
        <taxon>Hypocreales</taxon>
        <taxon>Ophiocordycipitaceae</taxon>
        <taxon>Ophiocordyceps</taxon>
    </lineage>
</organism>
<gene>
    <name evidence="2" type="ORF">CDD80_5403</name>
</gene>
<dbReference type="GO" id="GO:0030674">
    <property type="term" value="F:protein-macromolecule adaptor activity"/>
    <property type="evidence" value="ECO:0007669"/>
    <property type="project" value="TreeGrafter"/>
</dbReference>
<feature type="region of interest" description="Disordered" evidence="1">
    <location>
        <begin position="115"/>
        <end position="201"/>
    </location>
</feature>
<accession>A0A2C5YP17</accession>
<evidence type="ECO:0000313" key="2">
    <source>
        <dbReference type="EMBL" id="PHH71265.1"/>
    </source>
</evidence>
<keyword evidence="3" id="KW-1185">Reference proteome</keyword>
<proteinExistence type="predicted"/>
<name>A0A2C5YP17_9HYPO</name>
<evidence type="ECO:0000256" key="1">
    <source>
        <dbReference type="SAM" id="MobiDB-lite"/>
    </source>
</evidence>
<dbReference type="STRING" id="2004952.A0A2C5YP17"/>
<dbReference type="InterPro" id="IPR038966">
    <property type="entry name" value="TMA17"/>
</dbReference>
<dbReference type="AlphaFoldDB" id="A0A2C5YP17"/>
<comment type="caution">
    <text evidence="2">The sequence shown here is derived from an EMBL/GenBank/DDBJ whole genome shotgun (WGS) entry which is preliminary data.</text>
</comment>
<dbReference type="PANTHER" id="PTHR40422:SF1">
    <property type="entry name" value="TRANSLATION MACHINERY-ASSOCIATED PROTEIN 17"/>
    <property type="match status" value="1"/>
</dbReference>
<reference evidence="2 3" key="1">
    <citation type="submission" date="2017-06" db="EMBL/GenBank/DDBJ databases">
        <title>Ant-infecting Ophiocordyceps genomes reveal a high diversity of potential behavioral manipulation genes and a possible major role for enterotoxins.</title>
        <authorList>
            <person name="De Bekker C."/>
            <person name="Evans H.C."/>
            <person name="Brachmann A."/>
            <person name="Hughes D.P."/>
        </authorList>
    </citation>
    <scope>NUCLEOTIDE SEQUENCE [LARGE SCALE GENOMIC DNA]</scope>
    <source>
        <strain evidence="2 3">Map16</strain>
    </source>
</reference>
<dbReference type="OrthoDB" id="548474at2759"/>
<sequence>MSANTAPIPPVVFAAAIKDLDPCSLRLKLLETRNSIAHLQYSNHELRPFADGSAAIMGAPSDATPDQDCIDAMSENSIVIDRMLERIDLLRREVALRGLDWADFDTSESLAKNAEAGAQGNAVADQGPEANGDAAEQNQRPHAAWSDGTFQTGSLIISDLRIDDEVELSDSQASQTEERPGHQSSPPNGTHDPEGGQGIHL</sequence>
<dbReference type="Proteomes" id="UP000226431">
    <property type="component" value="Unassembled WGS sequence"/>
</dbReference>
<dbReference type="PANTHER" id="PTHR40422">
    <property type="entry name" value="TRANSLATION MACHINERY-ASSOCIATED PROTEIN 17"/>
    <property type="match status" value="1"/>
</dbReference>
<dbReference type="GO" id="GO:0070682">
    <property type="term" value="P:proteasome regulatory particle assembly"/>
    <property type="evidence" value="ECO:0007669"/>
    <property type="project" value="InterPro"/>
</dbReference>